<evidence type="ECO:0000313" key="3">
    <source>
        <dbReference type="Proteomes" id="UP001589607"/>
    </source>
</evidence>
<comment type="caution">
    <text evidence="2">The sequence shown here is derived from an EMBL/GenBank/DDBJ whole genome shotgun (WGS) entry which is preliminary data.</text>
</comment>
<feature type="chain" id="PRO_5047459200" description="Lipoprotein" evidence="1">
    <location>
        <begin position="20"/>
        <end position="183"/>
    </location>
</feature>
<name>A0ABV5GP47_9FLAO</name>
<sequence>MQKKLFFSAFLLLLFFACKKIELNEAQKTEHLEFLSEFVNNSKVIKDSIKKFTGFELLICTKRNVQNYTVVSIRASCVPFYINHEYVYRSINGKNVLFYNYDKPLTTKNFSEEIRNLIKKNIVKFDPSNRTCCDMPFYNFALCNDNPSRINCFDNQMINRQMEVYKQNEYIIEPEMVFYPNCD</sequence>
<evidence type="ECO:0000313" key="2">
    <source>
        <dbReference type="EMBL" id="MFB9097170.1"/>
    </source>
</evidence>
<gene>
    <name evidence="2" type="ORF">ACFFVF_11625</name>
</gene>
<evidence type="ECO:0008006" key="4">
    <source>
        <dbReference type="Google" id="ProtNLM"/>
    </source>
</evidence>
<organism evidence="2 3">
    <name type="scientific">Flavobacterium jumunjinense</name>
    <dbReference type="NCBI Taxonomy" id="998845"/>
    <lineage>
        <taxon>Bacteria</taxon>
        <taxon>Pseudomonadati</taxon>
        <taxon>Bacteroidota</taxon>
        <taxon>Flavobacteriia</taxon>
        <taxon>Flavobacteriales</taxon>
        <taxon>Flavobacteriaceae</taxon>
        <taxon>Flavobacterium</taxon>
    </lineage>
</organism>
<dbReference type="Proteomes" id="UP001589607">
    <property type="component" value="Unassembled WGS sequence"/>
</dbReference>
<accession>A0ABV5GP47</accession>
<reference evidence="2 3" key="1">
    <citation type="submission" date="2024-09" db="EMBL/GenBank/DDBJ databases">
        <authorList>
            <person name="Sun Q."/>
            <person name="Mori K."/>
        </authorList>
    </citation>
    <scope>NUCLEOTIDE SEQUENCE [LARGE SCALE GENOMIC DNA]</scope>
    <source>
        <strain evidence="2 3">CECT 7955</strain>
    </source>
</reference>
<keyword evidence="1" id="KW-0732">Signal</keyword>
<feature type="signal peptide" evidence="1">
    <location>
        <begin position="1"/>
        <end position="19"/>
    </location>
</feature>
<dbReference type="RefSeq" id="WP_236454217.1">
    <property type="nucleotide sequence ID" value="NZ_CBCSGE010000033.1"/>
</dbReference>
<protein>
    <recommendedName>
        <fullName evidence="4">Lipoprotein</fullName>
    </recommendedName>
</protein>
<proteinExistence type="predicted"/>
<dbReference type="EMBL" id="JBHMEY010000038">
    <property type="protein sequence ID" value="MFB9097170.1"/>
    <property type="molecule type" value="Genomic_DNA"/>
</dbReference>
<keyword evidence="3" id="KW-1185">Reference proteome</keyword>
<evidence type="ECO:0000256" key="1">
    <source>
        <dbReference type="SAM" id="SignalP"/>
    </source>
</evidence>
<dbReference type="PROSITE" id="PS51257">
    <property type="entry name" value="PROKAR_LIPOPROTEIN"/>
    <property type="match status" value="1"/>
</dbReference>